<dbReference type="PROSITE" id="PS50011">
    <property type="entry name" value="PROTEIN_KINASE_DOM"/>
    <property type="match status" value="1"/>
</dbReference>
<feature type="transmembrane region" description="Helical" evidence="1">
    <location>
        <begin position="722"/>
        <end position="743"/>
    </location>
</feature>
<dbReference type="Pfam" id="PF07714">
    <property type="entry name" value="PK_Tyr_Ser-Thr"/>
    <property type="match status" value="1"/>
</dbReference>
<reference evidence="4" key="1">
    <citation type="journal article" date="2015" name="BMC Genomics">
        <title>Genomic and transcriptomic analysis of the endophytic fungus Pestalotiopsis fici reveals its lifestyle and high potential for synthesis of natural products.</title>
        <authorList>
            <person name="Wang X."/>
            <person name="Zhang X."/>
            <person name="Liu L."/>
            <person name="Xiang M."/>
            <person name="Wang W."/>
            <person name="Sun X."/>
            <person name="Che Y."/>
            <person name="Guo L."/>
            <person name="Liu G."/>
            <person name="Guo L."/>
            <person name="Wang C."/>
            <person name="Yin W.B."/>
            <person name="Stadler M."/>
            <person name="Zhang X."/>
            <person name="Liu X."/>
        </authorList>
    </citation>
    <scope>NUCLEOTIDE SEQUENCE [LARGE SCALE GENOMIC DNA]</scope>
    <source>
        <strain evidence="4">W106-1 / CGMCC3.15140</strain>
    </source>
</reference>
<dbReference type="KEGG" id="pfy:PFICI_00312"/>
<proteinExistence type="predicted"/>
<dbReference type="GO" id="GO:1990604">
    <property type="term" value="C:IRE1-TRAF2-ASK1 complex"/>
    <property type="evidence" value="ECO:0007669"/>
    <property type="project" value="TreeGrafter"/>
</dbReference>
<evidence type="ECO:0000313" key="4">
    <source>
        <dbReference type="Proteomes" id="UP000030651"/>
    </source>
</evidence>
<dbReference type="eggNOG" id="KOG0659">
    <property type="taxonomic scope" value="Eukaryota"/>
</dbReference>
<dbReference type="InterPro" id="IPR001245">
    <property type="entry name" value="Ser-Thr/Tyr_kinase_cat_dom"/>
</dbReference>
<dbReference type="SMART" id="SM00220">
    <property type="entry name" value="S_TKc"/>
    <property type="match status" value="1"/>
</dbReference>
<dbReference type="PANTHER" id="PTHR13954">
    <property type="entry name" value="IRE1-RELATED"/>
    <property type="match status" value="1"/>
</dbReference>
<keyword evidence="1" id="KW-1133">Transmembrane helix</keyword>
<organism evidence="3 4">
    <name type="scientific">Pestalotiopsis fici (strain W106-1 / CGMCC3.15140)</name>
    <dbReference type="NCBI Taxonomy" id="1229662"/>
    <lineage>
        <taxon>Eukaryota</taxon>
        <taxon>Fungi</taxon>
        <taxon>Dikarya</taxon>
        <taxon>Ascomycota</taxon>
        <taxon>Pezizomycotina</taxon>
        <taxon>Sordariomycetes</taxon>
        <taxon>Xylariomycetidae</taxon>
        <taxon>Amphisphaeriales</taxon>
        <taxon>Sporocadaceae</taxon>
        <taxon>Pestalotiopsis</taxon>
    </lineage>
</organism>
<keyword evidence="1" id="KW-0812">Transmembrane</keyword>
<dbReference type="GO" id="GO:0004674">
    <property type="term" value="F:protein serine/threonine kinase activity"/>
    <property type="evidence" value="ECO:0007669"/>
    <property type="project" value="InterPro"/>
</dbReference>
<dbReference type="RefSeq" id="XP_007827084.1">
    <property type="nucleotide sequence ID" value="XM_007828893.1"/>
</dbReference>
<gene>
    <name evidence="3" type="ORF">PFICI_00312</name>
</gene>
<dbReference type="AlphaFoldDB" id="W3XKE2"/>
<name>W3XKE2_PESFW</name>
<dbReference type="InterPro" id="IPR045133">
    <property type="entry name" value="IRE1/2-like"/>
</dbReference>
<dbReference type="OMA" id="ARTWEQG"/>
<evidence type="ECO:0000259" key="2">
    <source>
        <dbReference type="PROSITE" id="PS50011"/>
    </source>
</evidence>
<keyword evidence="4" id="KW-1185">Reference proteome</keyword>
<accession>W3XKE2</accession>
<feature type="transmembrane region" description="Helical" evidence="1">
    <location>
        <begin position="694"/>
        <end position="713"/>
    </location>
</feature>
<protein>
    <recommendedName>
        <fullName evidence="2">Protein kinase domain-containing protein</fullName>
    </recommendedName>
</protein>
<dbReference type="Gene3D" id="1.10.510.10">
    <property type="entry name" value="Transferase(Phosphotransferase) domain 1"/>
    <property type="match status" value="1"/>
</dbReference>
<evidence type="ECO:0000256" key="1">
    <source>
        <dbReference type="SAM" id="Phobius"/>
    </source>
</evidence>
<dbReference type="InterPro" id="IPR000719">
    <property type="entry name" value="Prot_kinase_dom"/>
</dbReference>
<dbReference type="PANTHER" id="PTHR13954:SF6">
    <property type="entry name" value="NON-SPECIFIC SERINE_THREONINE PROTEIN KINASE"/>
    <property type="match status" value="1"/>
</dbReference>
<dbReference type="OrthoDB" id="4761853at2759"/>
<dbReference type="HOGENOM" id="CLU_017514_0_0_1"/>
<dbReference type="InterPro" id="IPR011009">
    <property type="entry name" value="Kinase-like_dom_sf"/>
</dbReference>
<dbReference type="SUPFAM" id="SSF56112">
    <property type="entry name" value="Protein kinase-like (PK-like)"/>
    <property type="match status" value="1"/>
</dbReference>
<dbReference type="GO" id="GO:0004521">
    <property type="term" value="F:RNA endonuclease activity"/>
    <property type="evidence" value="ECO:0007669"/>
    <property type="project" value="InterPro"/>
</dbReference>
<dbReference type="GO" id="GO:0005524">
    <property type="term" value="F:ATP binding"/>
    <property type="evidence" value="ECO:0007669"/>
    <property type="project" value="InterPro"/>
</dbReference>
<dbReference type="GO" id="GO:0051082">
    <property type="term" value="F:unfolded protein binding"/>
    <property type="evidence" value="ECO:0007669"/>
    <property type="project" value="TreeGrafter"/>
</dbReference>
<sequence length="744" mass="83772">MEARVSQRISMENDLLKQFPTSGVLKSPHLLPDIVEPIFSDIESLRLKDLRPRHNNTEFSLTQYHDAVNSQNQGKAHRLHDGLIGTFQTCSIFRSLLEPATRLPNNPKPESVAVKRFHSGADFCDFVALKERLRKVNQLQHLNLVETIAAFCFDDNSDSEISWNFISPLAPCDLRQLFHYQSPNGPTIPATQFEALASALAYLHGTLEIAHRSIRPSNILVYHVSGSSELVLKLANFSSSVDLSQASAMTASWEVDTGRNQKLNRVPIWDTLRILDTIRISETVFANDVLTLGCVFVELVAFMTEGRQGVVDLRRFITTTNTDKNISTDAFYSGCYEGELLVKQEVLSWMKFHVEKSSIAKMAYSTIERMLDDVPVERWSALQSLDPRSINPSHGFTDGHRILTFTASSECKQPLWFDKLRISLEHQLGSPIDWSPLPQVIYPCQEGQMRVTWKYGKLRLSKVISSASAKELMDMCRGLLTTGRPLLPTTSTPLEDHPVATGFRQPHSGSIGLDVVSVETPDIELLNERTKEIYLCVDKILVEVPETKMCAITNVHILPDDEALLARMKEQLRSCNSWYKHIFSWKTCTKIKFVKFAIIKNKRVKPLGFGLPIGNAEYEYAHSDHEGAYLEAYREMIAEEVLRGIHDTGAGRDETHLTAEIPKKRNPPQLRDVRGTEAYGLHAIQGLSLKRVCWWTGISYSLGMAFVVFWLSFVDKLDLQNAFVPVTFLAAVLVGGLATTQVLV</sequence>
<dbReference type="GO" id="GO:0036498">
    <property type="term" value="P:IRE1-mediated unfolded protein response"/>
    <property type="evidence" value="ECO:0007669"/>
    <property type="project" value="TreeGrafter"/>
</dbReference>
<dbReference type="InParanoid" id="W3XKE2"/>
<dbReference type="GeneID" id="19265325"/>
<dbReference type="Proteomes" id="UP000030651">
    <property type="component" value="Unassembled WGS sequence"/>
</dbReference>
<keyword evidence="1" id="KW-0472">Membrane</keyword>
<dbReference type="EMBL" id="KI912109">
    <property type="protein sequence ID" value="ETS86484.1"/>
    <property type="molecule type" value="Genomic_DNA"/>
</dbReference>
<dbReference type="STRING" id="1229662.W3XKE2"/>
<dbReference type="GO" id="GO:0070059">
    <property type="term" value="P:intrinsic apoptotic signaling pathway in response to endoplasmic reticulum stress"/>
    <property type="evidence" value="ECO:0007669"/>
    <property type="project" value="TreeGrafter"/>
</dbReference>
<feature type="domain" description="Protein kinase" evidence="2">
    <location>
        <begin position="78"/>
        <end position="397"/>
    </location>
</feature>
<evidence type="ECO:0000313" key="3">
    <source>
        <dbReference type="EMBL" id="ETS86484.1"/>
    </source>
</evidence>